<keyword evidence="2" id="KW-1185">Reference proteome</keyword>
<protein>
    <submittedName>
        <fullName evidence="1">Uncharacterized protein</fullName>
    </submittedName>
</protein>
<evidence type="ECO:0000313" key="2">
    <source>
        <dbReference type="Proteomes" id="UP000031572"/>
    </source>
</evidence>
<dbReference type="Proteomes" id="UP000031572">
    <property type="component" value="Unassembled WGS sequence"/>
</dbReference>
<sequence length="164" mass="18079">MAVLDPGEAMIARGSNGSNGSTPEGSFQKFPNIVDLTGAEEHAIRAWLAHIGETDKEVIGAVLEQCRGDAQARSYFLRWADETVRPALIDDDRRRCDQCANLTPRGLCLAARRGEIVASRVYEPVTNIPQRCEGYMPGADDMDRRPGWERWPGLARITGNPIAE</sequence>
<reference evidence="1 2" key="1">
    <citation type="submission" date="2014-12" db="EMBL/GenBank/DDBJ databases">
        <title>Denitrispirillum autotrophicum gen. nov., sp. nov., Denitrifying, Facultatively Autotrophic Bacteria Isolated from Rice Paddy Soil.</title>
        <authorList>
            <person name="Ishii S."/>
            <person name="Ashida N."/>
            <person name="Ohno H."/>
            <person name="Otsuka S."/>
            <person name="Yokota A."/>
            <person name="Senoo K."/>
        </authorList>
    </citation>
    <scope>NUCLEOTIDE SEQUENCE [LARGE SCALE GENOMIC DNA]</scope>
    <source>
        <strain evidence="1 2">TSA66</strain>
    </source>
</reference>
<name>A0A0C1YMZ4_9BURK</name>
<comment type="caution">
    <text evidence="1">The sequence shown here is derived from an EMBL/GenBank/DDBJ whole genome shotgun (WGS) entry which is preliminary data.</text>
</comment>
<gene>
    <name evidence="1" type="ORF">TSA66_15475</name>
</gene>
<accession>A0A0C1YMZ4</accession>
<organism evidence="1 2">
    <name type="scientific">Noviherbaspirillum autotrophicum</name>
    <dbReference type="NCBI Taxonomy" id="709839"/>
    <lineage>
        <taxon>Bacteria</taxon>
        <taxon>Pseudomonadati</taxon>
        <taxon>Pseudomonadota</taxon>
        <taxon>Betaproteobacteria</taxon>
        <taxon>Burkholderiales</taxon>
        <taxon>Oxalobacteraceae</taxon>
        <taxon>Noviherbaspirillum</taxon>
    </lineage>
</organism>
<dbReference type="AlphaFoldDB" id="A0A0C1YMZ4"/>
<proteinExistence type="predicted"/>
<evidence type="ECO:0000313" key="1">
    <source>
        <dbReference type="EMBL" id="KIF81877.1"/>
    </source>
</evidence>
<dbReference type="EMBL" id="JWJG01000028">
    <property type="protein sequence ID" value="KIF81877.1"/>
    <property type="molecule type" value="Genomic_DNA"/>
</dbReference>